<comment type="caution">
    <text evidence="2">The sequence shown here is derived from an EMBL/GenBank/DDBJ whole genome shotgun (WGS) entry which is preliminary data.</text>
</comment>
<dbReference type="Proteomes" id="UP001155027">
    <property type="component" value="Unassembled WGS sequence"/>
</dbReference>
<feature type="region of interest" description="Disordered" evidence="1">
    <location>
        <begin position="51"/>
        <end position="70"/>
    </location>
</feature>
<evidence type="ECO:0000256" key="1">
    <source>
        <dbReference type="SAM" id="MobiDB-lite"/>
    </source>
</evidence>
<evidence type="ECO:0000313" key="3">
    <source>
        <dbReference type="Proteomes" id="UP001155027"/>
    </source>
</evidence>
<reference evidence="2" key="1">
    <citation type="submission" date="2022-08" db="EMBL/GenBank/DDBJ databases">
        <title>Genomic Encyclopedia of Type Strains, Phase V (KMG-V): Genome sequencing to study the core and pangenomes of soil and plant-associated prokaryotes.</title>
        <authorList>
            <person name="Whitman W."/>
        </authorList>
    </citation>
    <scope>NUCLEOTIDE SEQUENCE</scope>
    <source>
        <strain evidence="2">0</strain>
    </source>
</reference>
<protein>
    <submittedName>
        <fullName evidence="2">Uncharacterized protein</fullName>
    </submittedName>
</protein>
<feature type="region of interest" description="Disordered" evidence="1">
    <location>
        <begin position="1"/>
        <end position="37"/>
    </location>
</feature>
<proteinExistence type="predicted"/>
<organism evidence="2 3">
    <name type="scientific">Salinibacter ruber</name>
    <dbReference type="NCBI Taxonomy" id="146919"/>
    <lineage>
        <taxon>Bacteria</taxon>
        <taxon>Pseudomonadati</taxon>
        <taxon>Rhodothermota</taxon>
        <taxon>Rhodothermia</taxon>
        <taxon>Rhodothermales</taxon>
        <taxon>Salinibacteraceae</taxon>
        <taxon>Salinibacter</taxon>
    </lineage>
</organism>
<accession>A0A9X2Q7R2</accession>
<name>A0A9X2Q7R2_9BACT</name>
<sequence length="70" mass="7768">MRPANGFSASVVRADNDTHADEGVQGLVPSSSLPGWWRPSAQASIPKLKRDVLSSEDLSSEEKSRWRRLF</sequence>
<gene>
    <name evidence="2" type="ORF">GGP71_003235</name>
</gene>
<evidence type="ECO:0000313" key="2">
    <source>
        <dbReference type="EMBL" id="MCS3679285.1"/>
    </source>
</evidence>
<dbReference type="EMBL" id="JANUAU010000016">
    <property type="protein sequence ID" value="MCS3679285.1"/>
    <property type="molecule type" value="Genomic_DNA"/>
</dbReference>
<dbReference type="AlphaFoldDB" id="A0A9X2Q7R2"/>